<comment type="caution">
    <text evidence="2">The sequence shown here is derived from an EMBL/GenBank/DDBJ whole genome shotgun (WGS) entry which is preliminary data.</text>
</comment>
<evidence type="ECO:0000256" key="1">
    <source>
        <dbReference type="SAM" id="Phobius"/>
    </source>
</evidence>
<feature type="transmembrane region" description="Helical" evidence="1">
    <location>
        <begin position="31"/>
        <end position="51"/>
    </location>
</feature>
<accession>A0A0F9LNR1</accession>
<keyword evidence="1" id="KW-0812">Transmembrane</keyword>
<protein>
    <submittedName>
        <fullName evidence="2">Uncharacterized protein</fullName>
    </submittedName>
</protein>
<sequence>MIKYYWIDLLWLLGLVLSNYLFYTIDSSTNHYFILNLIALSTFFVVGYLNYELYKEKQK</sequence>
<name>A0A0F9LNR1_9ZZZZ</name>
<reference evidence="2" key="1">
    <citation type="journal article" date="2015" name="Nature">
        <title>Complex archaea that bridge the gap between prokaryotes and eukaryotes.</title>
        <authorList>
            <person name="Spang A."/>
            <person name="Saw J.H."/>
            <person name="Jorgensen S.L."/>
            <person name="Zaremba-Niedzwiedzka K."/>
            <person name="Martijn J."/>
            <person name="Lind A.E."/>
            <person name="van Eijk R."/>
            <person name="Schleper C."/>
            <person name="Guy L."/>
            <person name="Ettema T.J."/>
        </authorList>
    </citation>
    <scope>NUCLEOTIDE SEQUENCE</scope>
</reference>
<dbReference type="EMBL" id="LAZR01006909">
    <property type="protein sequence ID" value="KKM88831.1"/>
    <property type="molecule type" value="Genomic_DNA"/>
</dbReference>
<feature type="transmembrane region" description="Helical" evidence="1">
    <location>
        <begin position="7"/>
        <end position="25"/>
    </location>
</feature>
<gene>
    <name evidence="2" type="ORF">LCGC14_1254870</name>
</gene>
<proteinExistence type="predicted"/>
<organism evidence="2">
    <name type="scientific">marine sediment metagenome</name>
    <dbReference type="NCBI Taxonomy" id="412755"/>
    <lineage>
        <taxon>unclassified sequences</taxon>
        <taxon>metagenomes</taxon>
        <taxon>ecological metagenomes</taxon>
    </lineage>
</organism>
<keyword evidence="1" id="KW-1133">Transmembrane helix</keyword>
<evidence type="ECO:0000313" key="2">
    <source>
        <dbReference type="EMBL" id="KKM88831.1"/>
    </source>
</evidence>
<keyword evidence="1" id="KW-0472">Membrane</keyword>
<dbReference type="AlphaFoldDB" id="A0A0F9LNR1"/>